<dbReference type="EMBL" id="CP116810">
    <property type="protein sequence ID" value="WCL94199.1"/>
    <property type="molecule type" value="Genomic_DNA"/>
</dbReference>
<dbReference type="Gene3D" id="3.40.50.300">
    <property type="entry name" value="P-loop containing nucleotide triphosphate hydrolases"/>
    <property type="match status" value="2"/>
</dbReference>
<evidence type="ECO:0000256" key="1">
    <source>
        <dbReference type="ARBA" id="ARBA00005417"/>
    </source>
</evidence>
<dbReference type="GeneID" id="66895131"/>
<dbReference type="Proteomes" id="UP000001426">
    <property type="component" value="Chromosome"/>
</dbReference>
<comment type="function">
    <text evidence="5">Involved in beta-(1--&gt;2)glucan export. Transmembrane domains (TMD) form a pore in the inner membrane and the ATP-binding domain (NBD) is responsible for energy generation.</text>
</comment>
<evidence type="ECO:0000313" key="10">
    <source>
        <dbReference type="Proteomes" id="UP000001426"/>
    </source>
</evidence>
<dbReference type="RefSeq" id="WP_011159548.1">
    <property type="nucleotide sequence ID" value="NZ_CP116810.1"/>
</dbReference>
<evidence type="ECO:0000256" key="4">
    <source>
        <dbReference type="ARBA" id="ARBA00022840"/>
    </source>
</evidence>
<keyword evidence="4 8" id="KW-0067">ATP-binding</keyword>
<dbReference type="SMART" id="SM00382">
    <property type="entry name" value="AAA"/>
    <property type="match status" value="2"/>
</dbReference>
<dbReference type="Pfam" id="PF00005">
    <property type="entry name" value="ABC_tran"/>
    <property type="match status" value="2"/>
</dbReference>
<dbReference type="InterPro" id="IPR003439">
    <property type="entry name" value="ABC_transporter-like_ATP-bd"/>
</dbReference>
<keyword evidence="10" id="KW-1185">Reference proteome</keyword>
<name>Q6N2N7_RHOPA</name>
<evidence type="ECO:0000259" key="7">
    <source>
        <dbReference type="PROSITE" id="PS50893"/>
    </source>
</evidence>
<organism evidence="8">
    <name type="scientific">Rhodopseudomonas palustris (strain ATCC BAA-98 / CGA009)</name>
    <dbReference type="NCBI Taxonomy" id="258594"/>
    <lineage>
        <taxon>Bacteria</taxon>
        <taxon>Pseudomonadati</taxon>
        <taxon>Pseudomonadota</taxon>
        <taxon>Alphaproteobacteria</taxon>
        <taxon>Hyphomicrobiales</taxon>
        <taxon>Nitrobacteraceae</taxon>
        <taxon>Rhodopseudomonas</taxon>
    </lineage>
</organism>
<dbReference type="InterPro" id="IPR027417">
    <property type="entry name" value="P-loop_NTPase"/>
</dbReference>
<evidence type="ECO:0000313" key="9">
    <source>
        <dbReference type="EMBL" id="WCL94199.1"/>
    </source>
</evidence>
<evidence type="ECO:0000256" key="2">
    <source>
        <dbReference type="ARBA" id="ARBA00022737"/>
    </source>
</evidence>
<dbReference type="PROSITE" id="PS00211">
    <property type="entry name" value="ABC_TRANSPORTER_1"/>
    <property type="match status" value="1"/>
</dbReference>
<proteinExistence type="inferred from homology"/>
<reference evidence="9" key="1">
    <citation type="submission" date="2003-07" db="EMBL/GenBank/DDBJ databases">
        <authorList>
            <consortium name="Rhodopseudomonas genome consortium"/>
            <person name="Larimer F."/>
            <person name="Harwood C."/>
        </authorList>
    </citation>
    <scope>NUCLEOTIDE SEQUENCE</scope>
    <source>
        <strain evidence="9">CGA009</strain>
    </source>
</reference>
<evidence type="ECO:0000256" key="3">
    <source>
        <dbReference type="ARBA" id="ARBA00022741"/>
    </source>
</evidence>
<sequence length="532" mass="56333">MSAPIVLSKLTLATLGGRPLLTDLDLSFARERTGLIGRNGVGKSSLLAVIAGEGPALAGTVTVAGRIAMLHQAAQPRSGETVADLFGARDALALLRKAAQGEAAPSELDEVDWTIGQRIVSSLARFGLDVDLDVGLAALSGGQATRARLAALTFCEPDFVLLDEPTNNLDRGGRRAVLDLLAGWRGGAIVVSHDRELLETVDAIVELTSLGASRYGGNWSRYVERKDIELSAATRDLAEAERRLTETGCKAQAAIERQARRDGAGKRKQARGGMPRILAGARKDRSEDTGGAGARTASRQRVEALAGVDLARQRVEVLQTPSVALAPTGLAAGKTVLALDRVSVGYQPLRPVLSDLSLSITGPERVAIVGRNGTGKTTLLKLISGELRPWRGVVHVTSRLAVFDQQLSLLRPSDSVLVNYQRINPDSDLNACRAALARFLFRGDTVLQIVGQLSGGQILRAGLACVLAGPQPPFLLVLDEPTNHLDLDSIRAIEAGLIAYDGALVVVSHDEQFLEAIGVSSRIGLTVVEKSR</sequence>
<evidence type="ECO:0000313" key="8">
    <source>
        <dbReference type="EMBL" id="CAE29454.1"/>
    </source>
</evidence>
<accession>Q6N2N7</accession>
<dbReference type="GO" id="GO:0005524">
    <property type="term" value="F:ATP binding"/>
    <property type="evidence" value="ECO:0007669"/>
    <property type="project" value="UniProtKB-KW"/>
</dbReference>
<evidence type="ECO:0000256" key="6">
    <source>
        <dbReference type="SAM" id="MobiDB-lite"/>
    </source>
</evidence>
<evidence type="ECO:0000256" key="5">
    <source>
        <dbReference type="ARBA" id="ARBA00024722"/>
    </source>
</evidence>
<dbReference type="eggNOG" id="COG0488">
    <property type="taxonomic scope" value="Bacteria"/>
</dbReference>
<dbReference type="PANTHER" id="PTHR19211">
    <property type="entry name" value="ATP-BINDING TRANSPORT PROTEIN-RELATED"/>
    <property type="match status" value="1"/>
</dbReference>
<dbReference type="KEGG" id="rpa:TX73_020795"/>
<dbReference type="CDD" id="cd03221">
    <property type="entry name" value="ABCF_EF-3"/>
    <property type="match status" value="1"/>
</dbReference>
<dbReference type="InterPro" id="IPR017871">
    <property type="entry name" value="ABC_transporter-like_CS"/>
</dbReference>
<dbReference type="FunFam" id="3.40.50.300:FF:001320">
    <property type="entry name" value="Heme ABC transporter ATP-binding protein"/>
    <property type="match status" value="1"/>
</dbReference>
<protein>
    <submittedName>
        <fullName evidence="9">ABC-F family ATP-binding cassette domain-containing protein</fullName>
    </submittedName>
    <submittedName>
        <fullName evidence="8">ATP-binding component of ABC transporter</fullName>
    </submittedName>
</protein>
<dbReference type="HOGENOM" id="CLU_000604_36_0_5"/>
<dbReference type="EMBL" id="BX572606">
    <property type="protein sequence ID" value="CAE29454.1"/>
    <property type="molecule type" value="Genomic_DNA"/>
</dbReference>
<feature type="region of interest" description="Disordered" evidence="6">
    <location>
        <begin position="255"/>
        <end position="298"/>
    </location>
</feature>
<dbReference type="AlphaFoldDB" id="Q6N2N7"/>
<dbReference type="PROSITE" id="PS50893">
    <property type="entry name" value="ABC_TRANSPORTER_2"/>
    <property type="match status" value="2"/>
</dbReference>
<dbReference type="InterPro" id="IPR003593">
    <property type="entry name" value="AAA+_ATPase"/>
</dbReference>
<feature type="domain" description="ABC transporter" evidence="7">
    <location>
        <begin position="337"/>
        <end position="526"/>
    </location>
</feature>
<dbReference type="InterPro" id="IPR050611">
    <property type="entry name" value="ABCF"/>
</dbReference>
<dbReference type="STRING" id="258594.RPA4013"/>
<keyword evidence="3" id="KW-0547">Nucleotide-binding</keyword>
<comment type="similarity">
    <text evidence="1">Belongs to the ABC transporter superfamily.</text>
</comment>
<reference evidence="9" key="3">
    <citation type="submission" date="2022-12" db="EMBL/GenBank/DDBJ databases">
        <title>Complete genome sequence of Rhodopseudomonas palustris CGA0092 and corrections to the R. palustris CGA009 genome sequence.</title>
        <authorList>
            <person name="Mazny B.R."/>
            <person name="Sheff O.F."/>
            <person name="LaSarre B."/>
            <person name="McKinlay A."/>
            <person name="McKinlay J.B."/>
        </authorList>
    </citation>
    <scope>NUCLEOTIDE SEQUENCE</scope>
    <source>
        <strain evidence="9">CGA009</strain>
    </source>
</reference>
<gene>
    <name evidence="8" type="ordered locus">RPA4013</name>
    <name evidence="9" type="ORF">TX73_020795</name>
</gene>
<keyword evidence="2" id="KW-0677">Repeat</keyword>
<reference evidence="8 10" key="2">
    <citation type="journal article" date="2004" name="Nat. Biotechnol.">
        <title>Complete genome sequence of the metabolically versatile photosynthetic bacterium Rhodopseudomonas palustris.</title>
        <authorList>
            <person name="Larimer F.W."/>
            <person name="Chain P."/>
            <person name="Hauser L."/>
            <person name="Lamerdin J."/>
            <person name="Malfatti S."/>
            <person name="Do L."/>
            <person name="Land M.L."/>
            <person name="Pelletier D.A."/>
            <person name="Beatty J.T."/>
            <person name="Lang A.S."/>
            <person name="Tabita F.R."/>
            <person name="Gibson J.L."/>
            <person name="Hanson T.E."/>
            <person name="Bobst C."/>
            <person name="Torres J.L."/>
            <person name="Peres C."/>
            <person name="Harrison F.H."/>
            <person name="Gibson J."/>
            <person name="Harwood C.S."/>
        </authorList>
    </citation>
    <scope>NUCLEOTIDE SEQUENCE [LARGE SCALE GENOMIC DNA]</scope>
    <source>
        <strain evidence="10">ATCC BAA-98 / CGA009</strain>
        <strain evidence="8">CGA009</strain>
    </source>
</reference>
<dbReference type="GO" id="GO:0016887">
    <property type="term" value="F:ATP hydrolysis activity"/>
    <property type="evidence" value="ECO:0007669"/>
    <property type="project" value="InterPro"/>
</dbReference>
<feature type="domain" description="ABC transporter" evidence="7">
    <location>
        <begin position="5"/>
        <end position="235"/>
    </location>
</feature>
<dbReference type="PANTHER" id="PTHR19211:SF6">
    <property type="entry name" value="BLL7188 PROTEIN"/>
    <property type="match status" value="1"/>
</dbReference>
<dbReference type="SUPFAM" id="SSF52540">
    <property type="entry name" value="P-loop containing nucleoside triphosphate hydrolases"/>
    <property type="match status" value="2"/>
</dbReference>
<dbReference type="PhylomeDB" id="Q6N2N7"/>